<keyword evidence="11" id="KW-1185">Reference proteome</keyword>
<comment type="function">
    <text evidence="8">Toxic component of a toxin-antitoxin (TA) system. An RNase.</text>
</comment>
<comment type="caution">
    <text evidence="10">The sequence shown here is derived from an EMBL/GenBank/DDBJ whole genome shotgun (WGS) entry which is preliminary data.</text>
</comment>
<comment type="cofactor">
    <cofactor evidence="1 8">
        <name>Mg(2+)</name>
        <dbReference type="ChEBI" id="CHEBI:18420"/>
    </cofactor>
</comment>
<proteinExistence type="inferred from homology"/>
<sequence length="138" mass="15108">MNKIYMLDTNICSFIMREQPEAVIRRLEQAVLRNHRIVVSAITDAEMRFGAIGKKASPRHEQLVEAFCARLDAILPWDRAAIDATTGIKAALAASGTPIGPNDTAIAGHAIAAGAVLVTNNTREFERVPELTLEDWVK</sequence>
<comment type="similarity">
    <text evidence="7 8">Belongs to the PINc/VapC protein family.</text>
</comment>
<dbReference type="Pfam" id="PF01850">
    <property type="entry name" value="PIN"/>
    <property type="match status" value="1"/>
</dbReference>
<dbReference type="RefSeq" id="WP_397216781.1">
    <property type="nucleotide sequence ID" value="NZ_JBGFSN010000006.1"/>
</dbReference>
<keyword evidence="2 8" id="KW-1277">Toxin-antitoxin system</keyword>
<dbReference type="EMBL" id="JBGFSN010000006">
    <property type="protein sequence ID" value="MFH8135718.1"/>
    <property type="molecule type" value="Genomic_DNA"/>
</dbReference>
<dbReference type="InterPro" id="IPR050556">
    <property type="entry name" value="Type_II_TA_system_RNase"/>
</dbReference>
<dbReference type="PANTHER" id="PTHR33653">
    <property type="entry name" value="RIBONUCLEASE VAPC2"/>
    <property type="match status" value="1"/>
</dbReference>
<dbReference type="Proteomes" id="UP001611251">
    <property type="component" value="Unassembled WGS sequence"/>
</dbReference>
<evidence type="ECO:0000313" key="11">
    <source>
        <dbReference type="Proteomes" id="UP001611251"/>
    </source>
</evidence>
<protein>
    <recommendedName>
        <fullName evidence="8">Ribonuclease VapC</fullName>
        <shortName evidence="8">RNase VapC</shortName>
        <ecNumber evidence="8">3.1.-.-</ecNumber>
    </recommendedName>
    <alternativeName>
        <fullName evidence="8">Toxin VapC</fullName>
    </alternativeName>
</protein>
<keyword evidence="5 8" id="KW-0378">Hydrolase</keyword>
<organism evidence="10 11">
    <name type="scientific">Pantoea osteomyelitidis</name>
    <dbReference type="NCBI Taxonomy" id="3230026"/>
    <lineage>
        <taxon>Bacteria</taxon>
        <taxon>Pseudomonadati</taxon>
        <taxon>Pseudomonadota</taxon>
        <taxon>Gammaproteobacteria</taxon>
        <taxon>Enterobacterales</taxon>
        <taxon>Erwiniaceae</taxon>
        <taxon>Pantoea</taxon>
    </lineage>
</organism>
<gene>
    <name evidence="8" type="primary">vapC</name>
    <name evidence="10" type="ORF">ABU178_16295</name>
</gene>
<keyword evidence="4 8" id="KW-0479">Metal-binding</keyword>
<evidence type="ECO:0000256" key="5">
    <source>
        <dbReference type="ARBA" id="ARBA00022801"/>
    </source>
</evidence>
<keyword evidence="8" id="KW-0800">Toxin</keyword>
<evidence type="ECO:0000256" key="4">
    <source>
        <dbReference type="ARBA" id="ARBA00022723"/>
    </source>
</evidence>
<evidence type="ECO:0000256" key="2">
    <source>
        <dbReference type="ARBA" id="ARBA00022649"/>
    </source>
</evidence>
<reference evidence="10 11" key="1">
    <citation type="submission" date="2024-08" db="EMBL/GenBank/DDBJ databases">
        <title>Pantoea ronii - a newly identified human opportunistic pathogen.</title>
        <authorList>
            <person name="Keidar-Friedman D."/>
            <person name="Sorek N."/>
            <person name="Leshin-Carmel D."/>
            <person name="Tsur A."/>
            <person name="Amsalem M."/>
            <person name="Tolkach D."/>
            <person name="Brosh-Nissimov T."/>
        </authorList>
    </citation>
    <scope>NUCLEOTIDE SEQUENCE [LARGE SCALE GENOMIC DNA]</scope>
    <source>
        <strain evidence="10 11">AA23256</strain>
    </source>
</reference>
<accession>A0ABW7PZH3</accession>
<dbReference type="EC" id="3.1.-.-" evidence="8"/>
<dbReference type="InterPro" id="IPR002716">
    <property type="entry name" value="PIN_dom"/>
</dbReference>
<feature type="domain" description="PIN" evidence="9">
    <location>
        <begin position="5"/>
        <end position="130"/>
    </location>
</feature>
<name>A0ABW7PZH3_9GAMM</name>
<dbReference type="SUPFAM" id="SSF88723">
    <property type="entry name" value="PIN domain-like"/>
    <property type="match status" value="1"/>
</dbReference>
<keyword evidence="3 8" id="KW-0540">Nuclease</keyword>
<dbReference type="CDD" id="cd09881">
    <property type="entry name" value="PIN_VapC4-5_FitB-like"/>
    <property type="match status" value="1"/>
</dbReference>
<dbReference type="InterPro" id="IPR022907">
    <property type="entry name" value="VapC_family"/>
</dbReference>
<evidence type="ECO:0000256" key="7">
    <source>
        <dbReference type="ARBA" id="ARBA00038093"/>
    </source>
</evidence>
<feature type="binding site" evidence="8">
    <location>
        <position position="103"/>
    </location>
    <ligand>
        <name>Mg(2+)</name>
        <dbReference type="ChEBI" id="CHEBI:18420"/>
    </ligand>
</feature>
<dbReference type="PANTHER" id="PTHR33653:SF1">
    <property type="entry name" value="RIBONUCLEASE VAPC2"/>
    <property type="match status" value="1"/>
</dbReference>
<evidence type="ECO:0000256" key="8">
    <source>
        <dbReference type="HAMAP-Rule" id="MF_00265"/>
    </source>
</evidence>
<keyword evidence="6 8" id="KW-0460">Magnesium</keyword>
<evidence type="ECO:0000256" key="6">
    <source>
        <dbReference type="ARBA" id="ARBA00022842"/>
    </source>
</evidence>
<evidence type="ECO:0000313" key="10">
    <source>
        <dbReference type="EMBL" id="MFH8135718.1"/>
    </source>
</evidence>
<dbReference type="HAMAP" id="MF_00265">
    <property type="entry name" value="VapC_Nob1"/>
    <property type="match status" value="1"/>
</dbReference>
<dbReference type="Gene3D" id="3.40.50.1010">
    <property type="entry name" value="5'-nuclease"/>
    <property type="match status" value="1"/>
</dbReference>
<feature type="binding site" evidence="8">
    <location>
        <position position="8"/>
    </location>
    <ligand>
        <name>Mg(2+)</name>
        <dbReference type="ChEBI" id="CHEBI:18420"/>
    </ligand>
</feature>
<evidence type="ECO:0000256" key="1">
    <source>
        <dbReference type="ARBA" id="ARBA00001946"/>
    </source>
</evidence>
<dbReference type="InterPro" id="IPR029060">
    <property type="entry name" value="PIN-like_dom_sf"/>
</dbReference>
<evidence type="ECO:0000259" key="9">
    <source>
        <dbReference type="Pfam" id="PF01850"/>
    </source>
</evidence>
<evidence type="ECO:0000256" key="3">
    <source>
        <dbReference type="ARBA" id="ARBA00022722"/>
    </source>
</evidence>